<organism evidence="1 2">
    <name type="scientific">Lactuca sativa</name>
    <name type="common">Garden lettuce</name>
    <dbReference type="NCBI Taxonomy" id="4236"/>
    <lineage>
        <taxon>Eukaryota</taxon>
        <taxon>Viridiplantae</taxon>
        <taxon>Streptophyta</taxon>
        <taxon>Embryophyta</taxon>
        <taxon>Tracheophyta</taxon>
        <taxon>Spermatophyta</taxon>
        <taxon>Magnoliopsida</taxon>
        <taxon>eudicotyledons</taxon>
        <taxon>Gunneridae</taxon>
        <taxon>Pentapetalae</taxon>
        <taxon>asterids</taxon>
        <taxon>campanulids</taxon>
        <taxon>Asterales</taxon>
        <taxon>Asteraceae</taxon>
        <taxon>Cichorioideae</taxon>
        <taxon>Cichorieae</taxon>
        <taxon>Lactucinae</taxon>
        <taxon>Lactuca</taxon>
    </lineage>
</organism>
<name>A0A9R1VTW2_LACSA</name>
<dbReference type="EMBL" id="NBSK02000004">
    <property type="protein sequence ID" value="KAJ0211218.1"/>
    <property type="molecule type" value="Genomic_DNA"/>
</dbReference>
<protein>
    <submittedName>
        <fullName evidence="1">Uncharacterized protein</fullName>
    </submittedName>
</protein>
<dbReference type="AlphaFoldDB" id="A0A9R1VTW2"/>
<comment type="caution">
    <text evidence="1">The sequence shown here is derived from an EMBL/GenBank/DDBJ whole genome shotgun (WGS) entry which is preliminary data.</text>
</comment>
<sequence>MGLTSGSTSAALHAGTPQSIRKSECLEELRLAKGRAPVHASLVRKLEDYPVSNLSHFLISYTILLGCFSPMQNMQLYNNDIADSAFGYFDQVALMLAGMGSSADVDTVSKFIDLESLIEWCY</sequence>
<accession>A0A9R1VTW2</accession>
<reference evidence="1 2" key="1">
    <citation type="journal article" date="2017" name="Nat. Commun.">
        <title>Genome assembly with in vitro proximity ligation data and whole-genome triplication in lettuce.</title>
        <authorList>
            <person name="Reyes-Chin-Wo S."/>
            <person name="Wang Z."/>
            <person name="Yang X."/>
            <person name="Kozik A."/>
            <person name="Arikit S."/>
            <person name="Song C."/>
            <person name="Xia L."/>
            <person name="Froenicke L."/>
            <person name="Lavelle D.O."/>
            <person name="Truco M.J."/>
            <person name="Xia R."/>
            <person name="Zhu S."/>
            <person name="Xu C."/>
            <person name="Xu H."/>
            <person name="Xu X."/>
            <person name="Cox K."/>
            <person name="Korf I."/>
            <person name="Meyers B.C."/>
            <person name="Michelmore R.W."/>
        </authorList>
    </citation>
    <scope>NUCLEOTIDE SEQUENCE [LARGE SCALE GENOMIC DNA]</scope>
    <source>
        <strain evidence="2">cv. Salinas</strain>
        <tissue evidence="1">Seedlings</tissue>
    </source>
</reference>
<dbReference type="Proteomes" id="UP000235145">
    <property type="component" value="Unassembled WGS sequence"/>
</dbReference>
<keyword evidence="2" id="KW-1185">Reference proteome</keyword>
<evidence type="ECO:0000313" key="2">
    <source>
        <dbReference type="Proteomes" id="UP000235145"/>
    </source>
</evidence>
<proteinExistence type="predicted"/>
<evidence type="ECO:0000313" key="1">
    <source>
        <dbReference type="EMBL" id="KAJ0211218.1"/>
    </source>
</evidence>
<gene>
    <name evidence="1" type="ORF">LSAT_V11C400159120</name>
</gene>